<evidence type="ECO:0000313" key="3">
    <source>
        <dbReference type="Proteomes" id="UP000294933"/>
    </source>
</evidence>
<dbReference type="VEuPathDB" id="FungiDB:BD410DRAFT_858454"/>
<dbReference type="EMBL" id="ML170171">
    <property type="protein sequence ID" value="TDL23214.1"/>
    <property type="molecule type" value="Genomic_DNA"/>
</dbReference>
<accession>A0A4Y7Q6M0</accession>
<evidence type="ECO:0000256" key="1">
    <source>
        <dbReference type="SAM" id="MobiDB-lite"/>
    </source>
</evidence>
<gene>
    <name evidence="2" type="ORF">BD410DRAFT_858454</name>
</gene>
<dbReference type="AlphaFoldDB" id="A0A4Y7Q6M0"/>
<evidence type="ECO:0000313" key="2">
    <source>
        <dbReference type="EMBL" id="TDL23214.1"/>
    </source>
</evidence>
<organism evidence="2 3">
    <name type="scientific">Rickenella mellea</name>
    <dbReference type="NCBI Taxonomy" id="50990"/>
    <lineage>
        <taxon>Eukaryota</taxon>
        <taxon>Fungi</taxon>
        <taxon>Dikarya</taxon>
        <taxon>Basidiomycota</taxon>
        <taxon>Agaricomycotina</taxon>
        <taxon>Agaricomycetes</taxon>
        <taxon>Hymenochaetales</taxon>
        <taxon>Rickenellaceae</taxon>
        <taxon>Rickenella</taxon>
    </lineage>
</organism>
<sequence>MLGGLSYDGVGMLNHRTLCHKVMITQRREAIRRRQPPASIVPVLDLETQRSVLLIEFPAAEEGMEETKKFTIFGPERRGNHQRRAARNSEGERQEVKSLSDEFRDHRRGAPPRNSAIKAAIPFGDLFLLSINSEALATNPDAASINPEL</sequence>
<feature type="compositionally biased region" description="Basic and acidic residues" evidence="1">
    <location>
        <begin position="87"/>
        <end position="105"/>
    </location>
</feature>
<dbReference type="Proteomes" id="UP000294933">
    <property type="component" value="Unassembled WGS sequence"/>
</dbReference>
<reference evidence="2 3" key="1">
    <citation type="submission" date="2018-06" db="EMBL/GenBank/DDBJ databases">
        <title>A transcriptomic atlas of mushroom development highlights an independent origin of complex multicellularity.</title>
        <authorList>
            <consortium name="DOE Joint Genome Institute"/>
            <person name="Krizsan K."/>
            <person name="Almasi E."/>
            <person name="Merenyi Z."/>
            <person name="Sahu N."/>
            <person name="Viragh M."/>
            <person name="Koszo T."/>
            <person name="Mondo S."/>
            <person name="Kiss B."/>
            <person name="Balint B."/>
            <person name="Kues U."/>
            <person name="Barry K."/>
            <person name="Hegedus J.C."/>
            <person name="Henrissat B."/>
            <person name="Johnson J."/>
            <person name="Lipzen A."/>
            <person name="Ohm R."/>
            <person name="Nagy I."/>
            <person name="Pangilinan J."/>
            <person name="Yan J."/>
            <person name="Xiong Y."/>
            <person name="Grigoriev I.V."/>
            <person name="Hibbett D.S."/>
            <person name="Nagy L.G."/>
        </authorList>
    </citation>
    <scope>NUCLEOTIDE SEQUENCE [LARGE SCALE GENOMIC DNA]</scope>
    <source>
        <strain evidence="2 3">SZMC22713</strain>
    </source>
</reference>
<keyword evidence="3" id="KW-1185">Reference proteome</keyword>
<proteinExistence type="predicted"/>
<feature type="region of interest" description="Disordered" evidence="1">
    <location>
        <begin position="74"/>
        <end position="114"/>
    </location>
</feature>
<name>A0A4Y7Q6M0_9AGAM</name>
<protein>
    <submittedName>
        <fullName evidence="2">Uncharacterized protein</fullName>
    </submittedName>
</protein>